<dbReference type="SUPFAM" id="SSF56574">
    <property type="entry name" value="Serpins"/>
    <property type="match status" value="1"/>
</dbReference>
<dbReference type="GO" id="GO:0004867">
    <property type="term" value="F:serine-type endopeptidase inhibitor activity"/>
    <property type="evidence" value="ECO:0007669"/>
    <property type="project" value="UniProtKB-KW"/>
</dbReference>
<dbReference type="Pfam" id="PF00079">
    <property type="entry name" value="Serpin"/>
    <property type="match status" value="2"/>
</dbReference>
<dbReference type="GO" id="GO:0005615">
    <property type="term" value="C:extracellular space"/>
    <property type="evidence" value="ECO:0007669"/>
    <property type="project" value="InterPro"/>
</dbReference>
<dbReference type="InterPro" id="IPR042178">
    <property type="entry name" value="Serpin_sf_1"/>
</dbReference>
<evidence type="ECO:0000259" key="6">
    <source>
        <dbReference type="SMART" id="SM00093"/>
    </source>
</evidence>
<dbReference type="InterPro" id="IPR000215">
    <property type="entry name" value="Serpin_fam"/>
</dbReference>
<dbReference type="PANTHER" id="PTHR11461">
    <property type="entry name" value="SERINE PROTEASE INHIBITOR, SERPIN"/>
    <property type="match status" value="1"/>
</dbReference>
<dbReference type="Gene3D" id="2.30.39.10">
    <property type="entry name" value="Alpha-1-antitrypsin, domain 1"/>
    <property type="match status" value="1"/>
</dbReference>
<dbReference type="SMART" id="SM00093">
    <property type="entry name" value="SERPIN"/>
    <property type="match status" value="1"/>
</dbReference>
<feature type="domain" description="Serpin" evidence="6">
    <location>
        <begin position="27"/>
        <end position="346"/>
    </location>
</feature>
<keyword evidence="3" id="KW-0722">Serine protease inhibitor</keyword>
<protein>
    <submittedName>
        <fullName evidence="7">Serpin-Z2B</fullName>
    </submittedName>
</protein>
<keyword evidence="2" id="KW-0646">Protease inhibitor</keyword>
<dbReference type="AlphaFoldDB" id="M8BD57"/>
<dbReference type="InterPro" id="IPR023796">
    <property type="entry name" value="Serpin_dom"/>
</dbReference>
<comment type="function">
    <text evidence="4">Probable serine protease inhibitor.</text>
</comment>
<name>M8BD57_AEGTA</name>
<dbReference type="EnsemblPlants" id="EMT04693">
    <property type="protein sequence ID" value="EMT04693"/>
    <property type="gene ID" value="F775_25400"/>
</dbReference>
<dbReference type="InterPro" id="IPR036186">
    <property type="entry name" value="Serpin_sf"/>
</dbReference>
<dbReference type="InterPro" id="IPR042185">
    <property type="entry name" value="Serpin_sf_2"/>
</dbReference>
<organism evidence="7">
    <name type="scientific">Aegilops tauschii</name>
    <name type="common">Tausch's goatgrass</name>
    <name type="synonym">Aegilops squarrosa</name>
    <dbReference type="NCBI Taxonomy" id="37682"/>
    <lineage>
        <taxon>Eukaryota</taxon>
        <taxon>Viridiplantae</taxon>
        <taxon>Streptophyta</taxon>
        <taxon>Embryophyta</taxon>
        <taxon>Tracheophyta</taxon>
        <taxon>Spermatophyta</taxon>
        <taxon>Magnoliopsida</taxon>
        <taxon>Liliopsida</taxon>
        <taxon>Poales</taxon>
        <taxon>Poaceae</taxon>
        <taxon>BOP clade</taxon>
        <taxon>Pooideae</taxon>
        <taxon>Triticodae</taxon>
        <taxon>Triticeae</taxon>
        <taxon>Triticinae</taxon>
        <taxon>Aegilops</taxon>
    </lineage>
</organism>
<dbReference type="PANTHER" id="PTHR11461:SF209">
    <property type="entry name" value="SERPIN-Z8-RELATED"/>
    <property type="match status" value="1"/>
</dbReference>
<evidence type="ECO:0000256" key="4">
    <source>
        <dbReference type="ARBA" id="ARBA00049586"/>
    </source>
</evidence>
<evidence type="ECO:0000256" key="5">
    <source>
        <dbReference type="RuleBase" id="RU000411"/>
    </source>
</evidence>
<reference evidence="7" key="1">
    <citation type="submission" date="2015-06" db="UniProtKB">
        <authorList>
            <consortium name="EnsemblPlants"/>
        </authorList>
    </citation>
    <scope>IDENTIFICATION</scope>
</reference>
<evidence type="ECO:0000256" key="1">
    <source>
        <dbReference type="ARBA" id="ARBA00009500"/>
    </source>
</evidence>
<comment type="similarity">
    <text evidence="1 5">Belongs to the serpin family.</text>
</comment>
<evidence type="ECO:0000256" key="3">
    <source>
        <dbReference type="ARBA" id="ARBA00022900"/>
    </source>
</evidence>
<evidence type="ECO:0000313" key="7">
    <source>
        <dbReference type="EnsemblPlants" id="EMT04693"/>
    </source>
</evidence>
<dbReference type="Gene3D" id="3.30.497.10">
    <property type="entry name" value="Antithrombin, subunit I, domain 2"/>
    <property type="match status" value="3"/>
</dbReference>
<evidence type="ECO:0000256" key="2">
    <source>
        <dbReference type="ARBA" id="ARBA00022690"/>
    </source>
</evidence>
<proteinExistence type="inferred from homology"/>
<sequence>MEKEATHPSMKARGTSTDSGGPTALALRLSNKFSDCEEHEGQNIMFSPLSIYTALGLLAAGARGDALDEILAVLGATMSRGSRRMQGRRSTGRWVAKATKKLITSVLPPGSVHGGTKLVLTNAVYFKGMWENAFSKSYTNDHMFHRLDGSTVHVPFMEGRSHDEYLVATYDGFKVLKLPYKKAANNGARYSMCVFLPTARDGLRSLADEMASGGPGFLFDHLPTRPREVTKLRLPKFKLSFFCSMKKVLESLGLRAAFSEEADLSDMVEEDSSRNNVRLCVEDVFHRAVVEVNEEGTEAAASTAIDVFFCCDFEPVPVDFVANHPFAFFIVEEAATSLTLLKLNKIYQCKKDIWKTLRINRLIFYLRKPPPEPSDLTDASQRWAVRSSTLITILTWVHSGPLGSLRLCSF</sequence>
<accession>M8BD57</accession>